<dbReference type="EMBL" id="JBJQND010000010">
    <property type="protein sequence ID" value="KAL3864205.1"/>
    <property type="molecule type" value="Genomic_DNA"/>
</dbReference>
<reference evidence="2 3" key="1">
    <citation type="submission" date="2024-11" db="EMBL/GenBank/DDBJ databases">
        <title>Chromosome-level genome assembly of the freshwater bivalve Anodonta woodiana.</title>
        <authorList>
            <person name="Chen X."/>
        </authorList>
    </citation>
    <scope>NUCLEOTIDE SEQUENCE [LARGE SCALE GENOMIC DNA]</scope>
    <source>
        <strain evidence="2">MN2024</strain>
        <tissue evidence="2">Gills</tissue>
    </source>
</reference>
<keyword evidence="3" id="KW-1185">Reference proteome</keyword>
<evidence type="ECO:0000313" key="3">
    <source>
        <dbReference type="Proteomes" id="UP001634394"/>
    </source>
</evidence>
<evidence type="ECO:0000256" key="1">
    <source>
        <dbReference type="SAM" id="MobiDB-lite"/>
    </source>
</evidence>
<feature type="compositionally biased region" description="Polar residues" evidence="1">
    <location>
        <begin position="13"/>
        <end position="25"/>
    </location>
</feature>
<dbReference type="AlphaFoldDB" id="A0ABD3VV20"/>
<feature type="region of interest" description="Disordered" evidence="1">
    <location>
        <begin position="1"/>
        <end position="27"/>
    </location>
</feature>
<comment type="caution">
    <text evidence="2">The sequence shown here is derived from an EMBL/GenBank/DDBJ whole genome shotgun (WGS) entry which is preliminary data.</text>
</comment>
<sequence length="53" mass="5692">MFSTTVCKPATDHAQTTQSESTGAKTVTVRRSLVRSFAETTSQPAVPQHGEVE</sequence>
<protein>
    <submittedName>
        <fullName evidence="2">Uncharacterized protein</fullName>
    </submittedName>
</protein>
<dbReference type="Proteomes" id="UP001634394">
    <property type="component" value="Unassembled WGS sequence"/>
</dbReference>
<accession>A0ABD3VV20</accession>
<gene>
    <name evidence="2" type="ORF">ACJMK2_005909</name>
</gene>
<evidence type="ECO:0000313" key="2">
    <source>
        <dbReference type="EMBL" id="KAL3864205.1"/>
    </source>
</evidence>
<name>A0ABD3VV20_SINWO</name>
<proteinExistence type="predicted"/>
<organism evidence="2 3">
    <name type="scientific">Sinanodonta woodiana</name>
    <name type="common">Chinese pond mussel</name>
    <name type="synonym">Anodonta woodiana</name>
    <dbReference type="NCBI Taxonomy" id="1069815"/>
    <lineage>
        <taxon>Eukaryota</taxon>
        <taxon>Metazoa</taxon>
        <taxon>Spiralia</taxon>
        <taxon>Lophotrochozoa</taxon>
        <taxon>Mollusca</taxon>
        <taxon>Bivalvia</taxon>
        <taxon>Autobranchia</taxon>
        <taxon>Heteroconchia</taxon>
        <taxon>Palaeoheterodonta</taxon>
        <taxon>Unionida</taxon>
        <taxon>Unionoidea</taxon>
        <taxon>Unionidae</taxon>
        <taxon>Unioninae</taxon>
        <taxon>Sinanodonta</taxon>
    </lineage>
</organism>
<feature type="non-terminal residue" evidence="2">
    <location>
        <position position="53"/>
    </location>
</feature>